<evidence type="ECO:0000256" key="1">
    <source>
        <dbReference type="ARBA" id="ARBA00022723"/>
    </source>
</evidence>
<dbReference type="Gene3D" id="3.20.20.140">
    <property type="entry name" value="Metal-dependent hydrolases"/>
    <property type="match status" value="1"/>
</dbReference>
<dbReference type="Pfam" id="PF01026">
    <property type="entry name" value="TatD_DNase"/>
    <property type="match status" value="1"/>
</dbReference>
<protein>
    <submittedName>
        <fullName evidence="3">Uncharacterized metal-dependent hydrolase YcfH</fullName>
        <ecNumber evidence="3">3.1.-.-</ecNumber>
    </submittedName>
</protein>
<sequence length="261" mass="27690">MLVDSHCHLDFPDFAGDFDAVMARAGEAGVTSLLTICTHLSRAEQVIAVSERAPQIVCTVGVHPHEAAGEAPRNVDALIGFASHPKVVGFGESGLDYFYEHSPRAAQQQAFRQHIEAARTTGLPLVIHTRDADADTAAILEDEMAKGPFSGVLHCFSSTPALAHKAVALGLYISFSGILTFAKSGPLRDLAATLPLDRLLVEPDAPFLAPVPKRGKRNEPAFVAHTAASLAKARGIDLKTLAAATTANFFRLFAKAKTACV</sequence>
<dbReference type="GO" id="GO:0005829">
    <property type="term" value="C:cytosol"/>
    <property type="evidence" value="ECO:0007669"/>
    <property type="project" value="TreeGrafter"/>
</dbReference>
<dbReference type="InterPro" id="IPR032466">
    <property type="entry name" value="Metal_Hydrolase"/>
</dbReference>
<dbReference type="PROSITE" id="PS01137">
    <property type="entry name" value="TATD_1"/>
    <property type="match status" value="1"/>
</dbReference>
<dbReference type="SUPFAM" id="SSF51556">
    <property type="entry name" value="Metallo-dependent hydrolases"/>
    <property type="match status" value="1"/>
</dbReference>
<keyword evidence="1" id="KW-0479">Metal-binding</keyword>
<dbReference type="PIRSF" id="PIRSF005902">
    <property type="entry name" value="DNase_TatD"/>
    <property type="match status" value="1"/>
</dbReference>
<dbReference type="NCBIfam" id="TIGR00010">
    <property type="entry name" value="YchF/TatD family DNA exonuclease"/>
    <property type="match status" value="1"/>
</dbReference>
<evidence type="ECO:0000256" key="2">
    <source>
        <dbReference type="ARBA" id="ARBA00022801"/>
    </source>
</evidence>
<dbReference type="EMBL" id="UIDG01000394">
    <property type="protein sequence ID" value="SUS07522.1"/>
    <property type="molecule type" value="Genomic_DNA"/>
</dbReference>
<proteinExistence type="predicted"/>
<dbReference type="GO" id="GO:0046872">
    <property type="term" value="F:metal ion binding"/>
    <property type="evidence" value="ECO:0007669"/>
    <property type="project" value="UniProtKB-KW"/>
</dbReference>
<dbReference type="InterPro" id="IPR018228">
    <property type="entry name" value="DNase_TatD-rel_CS"/>
</dbReference>
<dbReference type="InterPro" id="IPR001130">
    <property type="entry name" value="TatD-like"/>
</dbReference>
<gene>
    <name evidence="3" type="primary">ycfH</name>
    <name evidence="3" type="ORF">DF3PB_4530002</name>
</gene>
<dbReference type="GO" id="GO:0004536">
    <property type="term" value="F:DNA nuclease activity"/>
    <property type="evidence" value="ECO:0007669"/>
    <property type="project" value="InterPro"/>
</dbReference>
<keyword evidence="2 3" id="KW-0378">Hydrolase</keyword>
<dbReference type="PANTHER" id="PTHR46124:SF2">
    <property type="entry name" value="D-AMINOACYL-TRNA DEACYLASE"/>
    <property type="match status" value="1"/>
</dbReference>
<reference evidence="3" key="1">
    <citation type="submission" date="2018-07" db="EMBL/GenBank/DDBJ databases">
        <authorList>
            <person name="Quirk P.G."/>
            <person name="Krulwich T.A."/>
        </authorList>
    </citation>
    <scope>NUCLEOTIDE SEQUENCE</scope>
</reference>
<accession>A0A380TGB9</accession>
<evidence type="ECO:0000313" key="3">
    <source>
        <dbReference type="EMBL" id="SUS07522.1"/>
    </source>
</evidence>
<dbReference type="GO" id="GO:0016788">
    <property type="term" value="F:hydrolase activity, acting on ester bonds"/>
    <property type="evidence" value="ECO:0007669"/>
    <property type="project" value="InterPro"/>
</dbReference>
<dbReference type="CDD" id="cd01310">
    <property type="entry name" value="TatD_DNAse"/>
    <property type="match status" value="1"/>
</dbReference>
<dbReference type="EC" id="3.1.-.-" evidence="3"/>
<dbReference type="PANTHER" id="PTHR46124">
    <property type="entry name" value="D-AMINOACYL-TRNA DEACYLASE"/>
    <property type="match status" value="1"/>
</dbReference>
<dbReference type="AlphaFoldDB" id="A0A380TGB9"/>
<dbReference type="FunFam" id="3.20.20.140:FF:000005">
    <property type="entry name" value="TatD family hydrolase"/>
    <property type="match status" value="1"/>
</dbReference>
<dbReference type="InterPro" id="IPR015991">
    <property type="entry name" value="TatD/YcfH-like"/>
</dbReference>
<organism evidence="3">
    <name type="scientific">metagenome</name>
    <dbReference type="NCBI Taxonomy" id="256318"/>
    <lineage>
        <taxon>unclassified sequences</taxon>
        <taxon>metagenomes</taxon>
    </lineage>
</organism>
<name>A0A380TGB9_9ZZZZ</name>